<feature type="compositionally biased region" description="Low complexity" evidence="1">
    <location>
        <begin position="293"/>
        <end position="305"/>
    </location>
</feature>
<dbReference type="EMBL" id="CP020370">
    <property type="protein sequence ID" value="AUB79987.1"/>
    <property type="molecule type" value="Genomic_DNA"/>
</dbReference>
<dbReference type="KEGG" id="tsy:THSYN_02745"/>
<proteinExistence type="predicted"/>
<gene>
    <name evidence="3" type="ORF">THSYN_02745</name>
</gene>
<sequence length="379" mass="40182">MKARWLINLVLLLVLAALGLGIRHIVSVADSPQTLTATAAADVRLIEVERVGEPRIRLEQTPDGWRMREPMDLDADQGQVERLLSGLRTPVQRSFPAQSAALGELGLAPAKLQVRLDDLTLGFGGLDPLGQRRYVAADGLVHLIDDGVYARLIAPPIDYCSRQLLPRAAPPVYATLNGVPLAGASLKTLAGLTAERLEPMTGDLSGEPLQVRFGDGTTLRLLVSADRRRWTRLDQRLRYVLGDGLLLELDPTAIDPGPPPAPADGAPTRVAVPPGPLMPAVGSTAPNTPAPDPLALTADPAPDTPQETPPVVRLSPDQDQSDQPDADEQPRTGFGAEPYKAPPAGFGIDPFAPDPAADPAGTAPATKGKAEITPSLRRY</sequence>
<organism evidence="3 4">
    <name type="scientific">Candidatus Thiodictyon syntrophicum</name>
    <dbReference type="NCBI Taxonomy" id="1166950"/>
    <lineage>
        <taxon>Bacteria</taxon>
        <taxon>Pseudomonadati</taxon>
        <taxon>Pseudomonadota</taxon>
        <taxon>Gammaproteobacteria</taxon>
        <taxon>Chromatiales</taxon>
        <taxon>Chromatiaceae</taxon>
        <taxon>Thiodictyon</taxon>
    </lineage>
</organism>
<dbReference type="Proteomes" id="UP000232638">
    <property type="component" value="Chromosome"/>
</dbReference>
<evidence type="ECO:0000256" key="1">
    <source>
        <dbReference type="SAM" id="MobiDB-lite"/>
    </source>
</evidence>
<evidence type="ECO:0000313" key="4">
    <source>
        <dbReference type="Proteomes" id="UP000232638"/>
    </source>
</evidence>
<dbReference type="AlphaFoldDB" id="A0A2K8U366"/>
<evidence type="ECO:0000313" key="3">
    <source>
        <dbReference type="EMBL" id="AUB79987.1"/>
    </source>
</evidence>
<feature type="domain" description="DUF4340" evidence="2">
    <location>
        <begin position="65"/>
        <end position="146"/>
    </location>
</feature>
<dbReference type="RefSeq" id="WP_100917798.1">
    <property type="nucleotide sequence ID" value="NZ_CP020370.1"/>
</dbReference>
<name>A0A2K8U366_9GAMM</name>
<protein>
    <recommendedName>
        <fullName evidence="2">DUF4340 domain-containing protein</fullName>
    </recommendedName>
</protein>
<dbReference type="InterPro" id="IPR025641">
    <property type="entry name" value="DUF4340"/>
</dbReference>
<dbReference type="Pfam" id="PF14238">
    <property type="entry name" value="DUF4340"/>
    <property type="match status" value="1"/>
</dbReference>
<accession>A0A2K8U366</accession>
<reference evidence="3 4" key="1">
    <citation type="submission" date="2017-03" db="EMBL/GenBank/DDBJ databases">
        <title>Complete genome sequence of Candidatus 'Thiodictyon syntrophicum' sp. nov. strain Cad16T, a photolithoautotroph purple sulfur bacterium isolated from an alpine meromictic lake.</title>
        <authorList>
            <person name="Luedin S.M."/>
            <person name="Pothier J.F."/>
            <person name="Danza F."/>
            <person name="Storelli N."/>
            <person name="Wittwer M."/>
            <person name="Tonolla M."/>
        </authorList>
    </citation>
    <scope>NUCLEOTIDE SEQUENCE [LARGE SCALE GENOMIC DNA]</scope>
    <source>
        <strain evidence="3 4">Cad16T</strain>
    </source>
</reference>
<keyword evidence="4" id="KW-1185">Reference proteome</keyword>
<evidence type="ECO:0000259" key="2">
    <source>
        <dbReference type="Pfam" id="PF14238"/>
    </source>
</evidence>
<dbReference type="OrthoDB" id="5759990at2"/>
<feature type="region of interest" description="Disordered" evidence="1">
    <location>
        <begin position="252"/>
        <end position="379"/>
    </location>
</feature>
<feature type="compositionally biased region" description="Low complexity" evidence="1">
    <location>
        <begin position="349"/>
        <end position="365"/>
    </location>
</feature>